<evidence type="ECO:0000313" key="3">
    <source>
        <dbReference type="Proteomes" id="UP000719412"/>
    </source>
</evidence>
<dbReference type="EMBL" id="JABDTM020022071">
    <property type="protein sequence ID" value="KAH0816102.1"/>
    <property type="molecule type" value="Genomic_DNA"/>
</dbReference>
<name>A0A8J6HKR0_TENMO</name>
<feature type="compositionally biased region" description="Acidic residues" evidence="1">
    <location>
        <begin position="396"/>
        <end position="406"/>
    </location>
</feature>
<feature type="region of interest" description="Disordered" evidence="1">
    <location>
        <begin position="366"/>
        <end position="420"/>
    </location>
</feature>
<reference evidence="2" key="1">
    <citation type="journal article" date="2020" name="J Insects Food Feed">
        <title>The yellow mealworm (Tenebrio molitor) genome: a resource for the emerging insects as food and feed industry.</title>
        <authorList>
            <person name="Eriksson T."/>
            <person name="Andere A."/>
            <person name="Kelstrup H."/>
            <person name="Emery V."/>
            <person name="Picard C."/>
        </authorList>
    </citation>
    <scope>NUCLEOTIDE SEQUENCE</scope>
    <source>
        <strain evidence="2">Stoneville</strain>
        <tissue evidence="2">Whole head</tissue>
    </source>
</reference>
<accession>A0A8J6HKR0</accession>
<sequence>MHWLWKLSKCSNVVCTNKPACLKYPETHAPNNCEAETPRCLHCGGAHAAWSRKCPKIKDAPITEQTPVAPTYIINPPTEFADPEVLIDESAEFKINTKQSVVFVTKILYDLFPLQRPKIHELIELASRQIFGTRTRQATPVSSSTSKEQPQIHQTYILLPNQQILQDQSEQNPLKHRPPESRSPPGLHIQRTKTRMFADDTAIWCSQRSSEKATSIVQKELHRIEKWTNHCNTVQYLGITVSSTCTLQADLKATLKKARNRANLLYKIRGRLRGCAPETLLHTYNSFIRPVIEYRALLYSTLPKRTAFKIYSFERHILRDMFRLHRQHPSNTLSDVTKTTPISERLTLHQARYVERTFNGNNTITKQTLGHQAPAGPRGHQPGTQPLPEPTNAQDQDQDNDQDPDQEQQQKTQNYIEPPKTLNYIDSLNIEFFFASLD</sequence>
<reference evidence="2" key="2">
    <citation type="submission" date="2021-08" db="EMBL/GenBank/DDBJ databases">
        <authorList>
            <person name="Eriksson T."/>
        </authorList>
    </citation>
    <scope>NUCLEOTIDE SEQUENCE</scope>
    <source>
        <strain evidence="2">Stoneville</strain>
        <tissue evidence="2">Whole head</tissue>
    </source>
</reference>
<protein>
    <submittedName>
        <fullName evidence="2">Uncharacterized protein</fullName>
    </submittedName>
</protein>
<organism evidence="2 3">
    <name type="scientific">Tenebrio molitor</name>
    <name type="common">Yellow mealworm beetle</name>
    <dbReference type="NCBI Taxonomy" id="7067"/>
    <lineage>
        <taxon>Eukaryota</taxon>
        <taxon>Metazoa</taxon>
        <taxon>Ecdysozoa</taxon>
        <taxon>Arthropoda</taxon>
        <taxon>Hexapoda</taxon>
        <taxon>Insecta</taxon>
        <taxon>Pterygota</taxon>
        <taxon>Neoptera</taxon>
        <taxon>Endopterygota</taxon>
        <taxon>Coleoptera</taxon>
        <taxon>Polyphaga</taxon>
        <taxon>Cucujiformia</taxon>
        <taxon>Tenebrionidae</taxon>
        <taxon>Tenebrio</taxon>
    </lineage>
</organism>
<evidence type="ECO:0000313" key="2">
    <source>
        <dbReference type="EMBL" id="KAH0816102.1"/>
    </source>
</evidence>
<dbReference type="AlphaFoldDB" id="A0A8J6HKR0"/>
<evidence type="ECO:0000256" key="1">
    <source>
        <dbReference type="SAM" id="MobiDB-lite"/>
    </source>
</evidence>
<keyword evidence="3" id="KW-1185">Reference proteome</keyword>
<gene>
    <name evidence="2" type="ORF">GEV33_006689</name>
</gene>
<feature type="region of interest" description="Disordered" evidence="1">
    <location>
        <begin position="168"/>
        <end position="189"/>
    </location>
</feature>
<comment type="caution">
    <text evidence="2">The sequence shown here is derived from an EMBL/GenBank/DDBJ whole genome shotgun (WGS) entry which is preliminary data.</text>
</comment>
<dbReference type="Proteomes" id="UP000719412">
    <property type="component" value="Unassembled WGS sequence"/>
</dbReference>
<proteinExistence type="predicted"/>